<keyword evidence="1" id="KW-1133">Transmembrane helix</keyword>
<keyword evidence="3" id="KW-1185">Reference proteome</keyword>
<protein>
    <submittedName>
        <fullName evidence="2">Uncharacterized protein</fullName>
    </submittedName>
</protein>
<evidence type="ECO:0000256" key="1">
    <source>
        <dbReference type="SAM" id="Phobius"/>
    </source>
</evidence>
<organism evidence="2 3">
    <name type="scientific">Planococcus dechangensis</name>
    <dbReference type="NCBI Taxonomy" id="1176255"/>
    <lineage>
        <taxon>Bacteria</taxon>
        <taxon>Bacillati</taxon>
        <taxon>Bacillota</taxon>
        <taxon>Bacilli</taxon>
        <taxon>Bacillales</taxon>
        <taxon>Caryophanaceae</taxon>
        <taxon>Planococcus</taxon>
    </lineage>
</organism>
<reference evidence="3" key="1">
    <citation type="journal article" date="2019" name="Int. J. Syst. Evol. Microbiol.">
        <title>The Global Catalogue of Microorganisms (GCM) 10K type strain sequencing project: providing services to taxonomists for standard genome sequencing and annotation.</title>
        <authorList>
            <consortium name="The Broad Institute Genomics Platform"/>
            <consortium name="The Broad Institute Genome Sequencing Center for Infectious Disease"/>
            <person name="Wu L."/>
            <person name="Ma J."/>
        </authorList>
    </citation>
    <scope>NUCLEOTIDE SEQUENCE [LARGE SCALE GENOMIC DNA]</scope>
    <source>
        <strain evidence="3">CGMCC 1.12151</strain>
    </source>
</reference>
<dbReference type="RefSeq" id="WP_377279924.1">
    <property type="nucleotide sequence ID" value="NZ_JBHSGL010000015.1"/>
</dbReference>
<comment type="caution">
    <text evidence="2">The sequence shown here is derived from an EMBL/GenBank/DDBJ whole genome shotgun (WGS) entry which is preliminary data.</text>
</comment>
<accession>A0ABV9MFW8</accession>
<gene>
    <name evidence="2" type="ORF">ACFO5U_15220</name>
</gene>
<proteinExistence type="predicted"/>
<dbReference type="EMBL" id="JBHSGL010000015">
    <property type="protein sequence ID" value="MFC4714199.1"/>
    <property type="molecule type" value="Genomic_DNA"/>
</dbReference>
<evidence type="ECO:0000313" key="3">
    <source>
        <dbReference type="Proteomes" id="UP001595932"/>
    </source>
</evidence>
<dbReference type="Proteomes" id="UP001595932">
    <property type="component" value="Unassembled WGS sequence"/>
</dbReference>
<keyword evidence="1" id="KW-0472">Membrane</keyword>
<evidence type="ECO:0000313" key="2">
    <source>
        <dbReference type="EMBL" id="MFC4714199.1"/>
    </source>
</evidence>
<feature type="transmembrane region" description="Helical" evidence="1">
    <location>
        <begin position="48"/>
        <end position="69"/>
    </location>
</feature>
<keyword evidence="1" id="KW-0812">Transmembrane</keyword>
<feature type="transmembrane region" description="Helical" evidence="1">
    <location>
        <begin position="12"/>
        <end position="36"/>
    </location>
</feature>
<sequence>MPILHTIQPGQLWGVLSPFIISLALTFFLALGLFYIAMRMTPGKKQRAFSILTLILIPGSLFLFLYIFLSMN</sequence>
<name>A0ABV9MFW8_9BACL</name>